<dbReference type="GeneID" id="110986782"/>
<protein>
    <submittedName>
        <fullName evidence="3 4">Uncharacterized protein LOC110986782 isoform X1</fullName>
    </submittedName>
</protein>
<organism evidence="2 4">
    <name type="scientific">Acanthaster planci</name>
    <name type="common">Crown-of-thorns starfish</name>
    <dbReference type="NCBI Taxonomy" id="133434"/>
    <lineage>
        <taxon>Eukaryota</taxon>
        <taxon>Metazoa</taxon>
        <taxon>Echinodermata</taxon>
        <taxon>Eleutherozoa</taxon>
        <taxon>Asterozoa</taxon>
        <taxon>Asteroidea</taxon>
        <taxon>Valvatacea</taxon>
        <taxon>Valvatida</taxon>
        <taxon>Acanthasteridae</taxon>
        <taxon>Acanthaster</taxon>
    </lineage>
</organism>
<keyword evidence="2" id="KW-1185">Reference proteome</keyword>
<dbReference type="RefSeq" id="XP_022104665.1">
    <property type="nucleotide sequence ID" value="XM_022248973.1"/>
</dbReference>
<evidence type="ECO:0000256" key="1">
    <source>
        <dbReference type="SAM" id="MobiDB-lite"/>
    </source>
</evidence>
<dbReference type="RefSeq" id="XP_022104667.1">
    <property type="nucleotide sequence ID" value="XM_022248975.1"/>
</dbReference>
<dbReference type="OrthoDB" id="10049667at2759"/>
<feature type="compositionally biased region" description="Polar residues" evidence="1">
    <location>
        <begin position="1"/>
        <end position="20"/>
    </location>
</feature>
<sequence>MYITLTTSPQPESEMTTASTSPPPAEELERTVEQSGLILTKKNIADEESFVVELQEVFNVGYLTLHPLFALPVCWASAKIRPAPNRPLNSDLFDKPDEVLDITTVVAFPKEAKKLQMPAQLDVFRCSRITLPCKFFLQKYRNWPQYISGLLRWLMLEQVIAVMRTCPVLPLACLGIVCKPVGQKWMKCISCGICRTCSHTILVTGDPDHSDGTQCIRLDGKGIPANKK</sequence>
<name>A0A8B7ZIG3_ACAPL</name>
<reference evidence="3 4" key="1">
    <citation type="submission" date="2025-04" db="UniProtKB">
        <authorList>
            <consortium name="RefSeq"/>
        </authorList>
    </citation>
    <scope>IDENTIFICATION</scope>
</reference>
<dbReference type="AlphaFoldDB" id="A0A8B7ZIG3"/>
<feature type="region of interest" description="Disordered" evidence="1">
    <location>
        <begin position="1"/>
        <end position="26"/>
    </location>
</feature>
<dbReference type="RefSeq" id="XP_022104664.1">
    <property type="nucleotide sequence ID" value="XM_022248972.1"/>
</dbReference>
<evidence type="ECO:0000313" key="5">
    <source>
        <dbReference type="RefSeq" id="XP_022104667.1"/>
    </source>
</evidence>
<evidence type="ECO:0000313" key="2">
    <source>
        <dbReference type="Proteomes" id="UP000694845"/>
    </source>
</evidence>
<gene>
    <name evidence="3 4 5" type="primary">LOC110986782</name>
</gene>
<dbReference type="KEGG" id="aplc:110986782"/>
<evidence type="ECO:0000313" key="4">
    <source>
        <dbReference type="RefSeq" id="XP_022104665.1"/>
    </source>
</evidence>
<proteinExistence type="predicted"/>
<accession>A0A8B7ZIG3</accession>
<dbReference type="Proteomes" id="UP000694845">
    <property type="component" value="Unplaced"/>
</dbReference>
<evidence type="ECO:0000313" key="3">
    <source>
        <dbReference type="RefSeq" id="XP_022104664.1"/>
    </source>
</evidence>